<dbReference type="InterPro" id="IPR022603">
    <property type="entry name" value="DUF3152"/>
</dbReference>
<dbReference type="AlphaFoldDB" id="A0A177YND7"/>
<keyword evidence="5" id="KW-1185">Reference proteome</keyword>
<keyword evidence="2" id="KW-1133">Transmembrane helix</keyword>
<keyword evidence="2" id="KW-0472">Membrane</keyword>
<feature type="compositionally biased region" description="Basic and acidic residues" evidence="1">
    <location>
        <begin position="15"/>
        <end position="28"/>
    </location>
</feature>
<evidence type="ECO:0000259" key="3">
    <source>
        <dbReference type="Pfam" id="PF11350"/>
    </source>
</evidence>
<comment type="caution">
    <text evidence="4">The sequence shown here is derived from an EMBL/GenBank/DDBJ whole genome shotgun (WGS) entry which is preliminary data.</text>
</comment>
<accession>A0A177YND7</accession>
<feature type="region of interest" description="Disordered" evidence="1">
    <location>
        <begin position="1"/>
        <end position="100"/>
    </location>
</feature>
<dbReference type="SUPFAM" id="SSF55486">
    <property type="entry name" value="Metalloproteases ('zincins'), catalytic domain"/>
    <property type="match status" value="1"/>
</dbReference>
<evidence type="ECO:0000256" key="2">
    <source>
        <dbReference type="SAM" id="Phobius"/>
    </source>
</evidence>
<dbReference type="Proteomes" id="UP000077519">
    <property type="component" value="Unassembled WGS sequence"/>
</dbReference>
<dbReference type="EMBL" id="LVHI01000003">
    <property type="protein sequence ID" value="OAK56750.1"/>
    <property type="molecule type" value="Genomic_DNA"/>
</dbReference>
<gene>
    <name evidence="4" type="ORF">A3K89_15600</name>
</gene>
<sequence length="390" mass="42620">MTDRGGPRRSGRNRSSADDSRDTERDRQYSTVGGRARRAERDMRREFDDGDPDDFPRDVGSRGSHQPLRAQWDPTTRTEPRKPRTRSPRPERQAKKQSKLGKFASVYGWRAYAIPILLVVTALVVFDAVRTGDPATTTAGGTNQSADPGFGALSTDTTGSTDVIGVPPAADGNFADSIPSGDLPDGGPFAVQGAGTWHTVAGTTPQVGQGTERVFTYTVEVEDGVDTVGFGGDESFGRLVDQTLANPKSWTNDPRFAFRRVDSGEPDFRISLTSQMSIRQACGYDIQLEVSCYNPGIGRVVLNEPRWVRGAIAFQGDIGSYRQYQINHEVGHAIGYQQHQPCETEGGLAPVMMQQTFGTANDDIARLDPEGVVPMDGKTCRFNPWPYPRS</sequence>
<proteinExistence type="predicted"/>
<dbReference type="RefSeq" id="WP_068421626.1">
    <property type="nucleotide sequence ID" value="NZ_LVHI01000003.1"/>
</dbReference>
<dbReference type="Pfam" id="PF11350">
    <property type="entry name" value="DUF3152"/>
    <property type="match status" value="1"/>
</dbReference>
<feature type="compositionally biased region" description="Basic and acidic residues" evidence="1">
    <location>
        <begin position="76"/>
        <end position="94"/>
    </location>
</feature>
<evidence type="ECO:0000256" key="1">
    <source>
        <dbReference type="SAM" id="MobiDB-lite"/>
    </source>
</evidence>
<evidence type="ECO:0000313" key="5">
    <source>
        <dbReference type="Proteomes" id="UP000077519"/>
    </source>
</evidence>
<feature type="domain" description="DUF3152" evidence="3">
    <location>
        <begin position="183"/>
        <end position="388"/>
    </location>
</feature>
<keyword evidence="2" id="KW-0812">Transmembrane</keyword>
<reference evidence="4 5" key="1">
    <citation type="submission" date="2016-03" db="EMBL/GenBank/DDBJ databases">
        <title>Genome sequence of Rhodococcus kyotonensis KB10.</title>
        <authorList>
            <person name="Jeong H."/>
            <person name="Hong C.E."/>
            <person name="Jo S.H."/>
            <person name="Park J.M."/>
        </authorList>
    </citation>
    <scope>NUCLEOTIDE SEQUENCE [LARGE SCALE GENOMIC DNA]</scope>
    <source>
        <strain evidence="4 5">KB10</strain>
    </source>
</reference>
<protein>
    <recommendedName>
        <fullName evidence="3">DUF3152 domain-containing protein</fullName>
    </recommendedName>
</protein>
<evidence type="ECO:0000313" key="4">
    <source>
        <dbReference type="EMBL" id="OAK56750.1"/>
    </source>
</evidence>
<organism evidence="4 5">
    <name type="scientific">Rhodococcoides kyotonense</name>
    <dbReference type="NCBI Taxonomy" id="398843"/>
    <lineage>
        <taxon>Bacteria</taxon>
        <taxon>Bacillati</taxon>
        <taxon>Actinomycetota</taxon>
        <taxon>Actinomycetes</taxon>
        <taxon>Mycobacteriales</taxon>
        <taxon>Nocardiaceae</taxon>
        <taxon>Rhodococcoides</taxon>
    </lineage>
</organism>
<feature type="compositionally biased region" description="Basic and acidic residues" evidence="1">
    <location>
        <begin position="37"/>
        <end position="47"/>
    </location>
</feature>
<feature type="transmembrane region" description="Helical" evidence="2">
    <location>
        <begin position="107"/>
        <end position="126"/>
    </location>
</feature>
<name>A0A177YND7_9NOCA</name>